<keyword evidence="4" id="KW-0418">Kinase</keyword>
<evidence type="ECO:0000256" key="3">
    <source>
        <dbReference type="ARBA" id="ARBA00022741"/>
    </source>
</evidence>
<evidence type="ECO:0000313" key="5">
    <source>
        <dbReference type="EMBL" id="AKQ02618.1"/>
    </source>
</evidence>
<dbReference type="InterPro" id="IPR027417">
    <property type="entry name" value="P-loop_NTPase"/>
</dbReference>
<evidence type="ECO:0000256" key="2">
    <source>
        <dbReference type="ARBA" id="ARBA00022727"/>
    </source>
</evidence>
<dbReference type="GO" id="GO:0005524">
    <property type="term" value="F:ATP binding"/>
    <property type="evidence" value="ECO:0007669"/>
    <property type="project" value="InterPro"/>
</dbReference>
<dbReference type="GO" id="GO:0019205">
    <property type="term" value="F:nucleobase-containing compound kinase activity"/>
    <property type="evidence" value="ECO:0007669"/>
    <property type="project" value="InterPro"/>
</dbReference>
<dbReference type="PANTHER" id="PTHR23359">
    <property type="entry name" value="NUCLEOTIDE KINASE"/>
    <property type="match status" value="1"/>
</dbReference>
<evidence type="ECO:0000256" key="1">
    <source>
        <dbReference type="ARBA" id="ARBA00022679"/>
    </source>
</evidence>
<keyword evidence="2" id="KW-0545">Nucleotide biosynthesis</keyword>
<dbReference type="InterPro" id="IPR033690">
    <property type="entry name" value="Adenylat_kinase_CS"/>
</dbReference>
<dbReference type="GO" id="GO:0009165">
    <property type="term" value="P:nucleotide biosynthetic process"/>
    <property type="evidence" value="ECO:0007669"/>
    <property type="project" value="UniProtKB-KW"/>
</dbReference>
<name>A0A0H4T4M6_9BACT</name>
<dbReference type="PROSITE" id="PS00113">
    <property type="entry name" value="ADENYLATE_KINASE"/>
    <property type="match status" value="1"/>
</dbReference>
<evidence type="ECO:0000256" key="4">
    <source>
        <dbReference type="ARBA" id="ARBA00022777"/>
    </source>
</evidence>
<dbReference type="AlphaFoldDB" id="A0A0H4T4M6"/>
<dbReference type="Pfam" id="PF00406">
    <property type="entry name" value="ADK"/>
    <property type="match status" value="1"/>
</dbReference>
<keyword evidence="3" id="KW-0547">Nucleotide-binding</keyword>
<dbReference type="InterPro" id="IPR000850">
    <property type="entry name" value="Adenylat/UMP-CMP_kin"/>
</dbReference>
<dbReference type="EMBL" id="KT007001">
    <property type="protein sequence ID" value="AKQ02618.1"/>
    <property type="molecule type" value="Genomic_DNA"/>
</dbReference>
<keyword evidence="1" id="KW-0808">Transferase</keyword>
<dbReference type="SUPFAM" id="SSF52540">
    <property type="entry name" value="P-loop containing nucleoside triphosphate hydrolases"/>
    <property type="match status" value="1"/>
</dbReference>
<organism evidence="5">
    <name type="scientific">uncultured Parcubacteria bacterium Rifle_16ft_4_minimus_37658</name>
    <dbReference type="NCBI Taxonomy" id="1665141"/>
    <lineage>
        <taxon>Bacteria</taxon>
        <taxon>Candidatus Parcubacteria</taxon>
        <taxon>environmental samples</taxon>
    </lineage>
</organism>
<reference evidence="5" key="1">
    <citation type="journal article" date="2015" name="ISME J.">
        <title>Aquifer environment selects for microbial species cohorts in sediment and groundwater.</title>
        <authorList>
            <person name="Hug L.A."/>
            <person name="Thomas B.C."/>
            <person name="Brown C.T."/>
            <person name="Frischkorn K.R."/>
            <person name="Williams K.H."/>
            <person name="Tringe S.G."/>
            <person name="Banfield J.F."/>
        </authorList>
    </citation>
    <scope>NUCLEOTIDE SEQUENCE</scope>
</reference>
<accession>A0A0H4T4M6</accession>
<sequence length="358" mass="40688">MKGFDFPVFKTKTTGVTEKFSLEDPVGRRKYFEAKAGPEIEKLRDYLRTGTFVAFLLGPKNSGKGTYTKLFMEALGDDRAGHISVGDVVRGAHKDLENDKSKKELMQFLKERYRGGASPEEIIELIRSWGVSNPLLPTEAILALVEREISKLGRKAIFIDGFPRSLDQISNALYFRALMGYRSDPDFFVFIDVPESVIDERIKYRVICPICHTPRNLKLLRTKDIKYDKESKNFQLLCDDTSCKGAVMVPKEGDELGIEPIRDRIEADREVMKTLLDFHGIDKIYLRNSVPVDKAQEYVDDYELTPAYSYKWDVKKGEVIVEESHWTVKDESGTEVYSLLPAAVVLALIKQVAKVLGL</sequence>
<protein>
    <submittedName>
        <fullName evidence="5">Source missing description 57..237</fullName>
    </submittedName>
</protein>
<dbReference type="Gene3D" id="3.40.50.300">
    <property type="entry name" value="P-loop containing nucleotide triphosphate hydrolases"/>
    <property type="match status" value="1"/>
</dbReference>
<proteinExistence type="predicted"/>